<comment type="caution">
    <text evidence="6">The sequence shown here is derived from an EMBL/GenBank/DDBJ whole genome shotgun (WGS) entry which is preliminary data.</text>
</comment>
<keyword evidence="3" id="KW-0808">Transferase</keyword>
<dbReference type="InterPro" id="IPR054542">
    <property type="entry name" value="Cys_met_metab_PP"/>
</dbReference>
<evidence type="ECO:0000256" key="2">
    <source>
        <dbReference type="ARBA" id="ARBA00009077"/>
    </source>
</evidence>
<reference evidence="6 7" key="1">
    <citation type="journal article" date="2023" name="Int. J. Syst. Evol. Microbiol.">
        <title>Arthrobacter mangrovi sp. nov., an actinobacterium isolated from the rhizosphere of a mangrove.</title>
        <authorList>
            <person name="Hamada M."/>
            <person name="Saitou S."/>
            <person name="Enomoto N."/>
            <person name="Nanri K."/>
            <person name="Hidaka K."/>
            <person name="Miura T."/>
            <person name="Tamura T."/>
        </authorList>
    </citation>
    <scope>NUCLEOTIDE SEQUENCE [LARGE SCALE GENOMIC DNA]</scope>
    <source>
        <strain evidence="6 7">NBRC 112813</strain>
    </source>
</reference>
<comment type="cofactor">
    <cofactor evidence="1 5">
        <name>pyridoxal 5'-phosphate</name>
        <dbReference type="ChEBI" id="CHEBI:597326"/>
    </cofactor>
</comment>
<dbReference type="SUPFAM" id="SSF53383">
    <property type="entry name" value="PLP-dependent transferases"/>
    <property type="match status" value="1"/>
</dbReference>
<dbReference type="NCBIfam" id="TIGR01326">
    <property type="entry name" value="OAH_OAS_sulfhy"/>
    <property type="match status" value="1"/>
</dbReference>
<name>A0ABQ5MQH7_9MICC</name>
<dbReference type="InterPro" id="IPR006235">
    <property type="entry name" value="OAc-hSer/O-AcSer_sulfhydrylase"/>
</dbReference>
<dbReference type="RefSeq" id="WP_264794417.1">
    <property type="nucleotide sequence ID" value="NZ_BRVS01000003.1"/>
</dbReference>
<keyword evidence="4 5" id="KW-0663">Pyridoxal phosphate</keyword>
<keyword evidence="7" id="KW-1185">Reference proteome</keyword>
<evidence type="ECO:0000256" key="3">
    <source>
        <dbReference type="ARBA" id="ARBA00022679"/>
    </source>
</evidence>
<dbReference type="Proteomes" id="UP001209654">
    <property type="component" value="Unassembled WGS sequence"/>
</dbReference>
<dbReference type="Gene3D" id="3.90.1150.10">
    <property type="entry name" value="Aspartate Aminotransferase, domain 1"/>
    <property type="match status" value="1"/>
</dbReference>
<dbReference type="Pfam" id="PF01053">
    <property type="entry name" value="Cys_Met_Meta_PP"/>
    <property type="match status" value="1"/>
</dbReference>
<evidence type="ECO:0000256" key="4">
    <source>
        <dbReference type="ARBA" id="ARBA00022898"/>
    </source>
</evidence>
<evidence type="ECO:0000313" key="7">
    <source>
        <dbReference type="Proteomes" id="UP001209654"/>
    </source>
</evidence>
<dbReference type="InterPro" id="IPR015421">
    <property type="entry name" value="PyrdxlP-dep_Trfase_major"/>
</dbReference>
<dbReference type="PROSITE" id="PS00868">
    <property type="entry name" value="CYS_MET_METAB_PP"/>
    <property type="match status" value="1"/>
</dbReference>
<dbReference type="InterPro" id="IPR015422">
    <property type="entry name" value="PyrdxlP-dep_Trfase_small"/>
</dbReference>
<gene>
    <name evidence="6" type="ORF">AHIS1636_06850</name>
</gene>
<evidence type="ECO:0000256" key="1">
    <source>
        <dbReference type="ARBA" id="ARBA00001933"/>
    </source>
</evidence>
<dbReference type="InterPro" id="IPR000277">
    <property type="entry name" value="Cys/Met-Metab_PyrdxlP-dep_enz"/>
</dbReference>
<evidence type="ECO:0000256" key="5">
    <source>
        <dbReference type="RuleBase" id="RU362118"/>
    </source>
</evidence>
<dbReference type="EMBL" id="BRVS01000003">
    <property type="protein sequence ID" value="GLB66246.1"/>
    <property type="molecule type" value="Genomic_DNA"/>
</dbReference>
<proteinExistence type="inferred from homology"/>
<organism evidence="6 7">
    <name type="scientific">Arthrobacter mangrovi</name>
    <dbReference type="NCBI Taxonomy" id="2966350"/>
    <lineage>
        <taxon>Bacteria</taxon>
        <taxon>Bacillati</taxon>
        <taxon>Actinomycetota</taxon>
        <taxon>Actinomycetes</taxon>
        <taxon>Micrococcales</taxon>
        <taxon>Micrococcaceae</taxon>
        <taxon>Arthrobacter</taxon>
    </lineage>
</organism>
<dbReference type="CDD" id="cd00614">
    <property type="entry name" value="CGS_like"/>
    <property type="match status" value="1"/>
</dbReference>
<evidence type="ECO:0000313" key="6">
    <source>
        <dbReference type="EMBL" id="GLB66246.1"/>
    </source>
</evidence>
<comment type="similarity">
    <text evidence="2 5">Belongs to the trans-sulfuration enzymes family.</text>
</comment>
<dbReference type="NCBIfam" id="NF005872">
    <property type="entry name" value="PRK07812.1"/>
    <property type="match status" value="1"/>
</dbReference>
<sequence>MSNNWSFETRQIHAGQEPDAATGARALPIYQTTSFVFPSTDSAADRFALQELAPIYTRIGNPTQEAVETRIASLEGGVGALLLSSGQAASTFSILNLAEAGDHIVASPSLYGGTYNLLQNTLRKFGVQVTFVADPDDLDQWRAAVQPNTKAFFGEVVSNPRQDVLDIEGVSAVAHEAGVPLIVDNTLATPYLIRPIEWGADIVVHSATKYLGGHGSAIAGVVVDSGNFDFATDPDRFPGFNTPDESYNGLVFARDLGVGGALGANLAYILKARVQLLRDLGSSVAPFNAFLIAQGLETLSLRVERHVSNAQQVAHWLEKNDAVESVAYAGLPSSPWYERGRKYGPKGTGAIIAFEIAGGLEAGKRFVDGLELHSHVANVGDVRSLVIHPASTTHAQLSPEAQVAAGVTPGLVRLAVGIEHIDDIIADLEAGFRAAKGAA</sequence>
<dbReference type="PANTHER" id="PTHR43797">
    <property type="entry name" value="HOMOCYSTEINE/CYSTEINE SYNTHASE"/>
    <property type="match status" value="1"/>
</dbReference>
<accession>A0ABQ5MQH7</accession>
<dbReference type="PIRSF" id="PIRSF001434">
    <property type="entry name" value="CGS"/>
    <property type="match status" value="1"/>
</dbReference>
<dbReference type="Gene3D" id="3.40.640.10">
    <property type="entry name" value="Type I PLP-dependent aspartate aminotransferase-like (Major domain)"/>
    <property type="match status" value="1"/>
</dbReference>
<protein>
    <submittedName>
        <fullName evidence="6">Bifunctional o-acetylhomoserine/o-acetylserine sulfhydrylase</fullName>
    </submittedName>
</protein>
<dbReference type="InterPro" id="IPR015424">
    <property type="entry name" value="PyrdxlP-dep_Trfase"/>
</dbReference>
<dbReference type="PANTHER" id="PTHR43797:SF2">
    <property type="entry name" value="HOMOCYSTEINE_CYSTEINE SYNTHASE"/>
    <property type="match status" value="1"/>
</dbReference>